<comment type="caution">
    <text evidence="1">The sequence shown here is derived from an EMBL/GenBank/DDBJ whole genome shotgun (WGS) entry which is preliminary data.</text>
</comment>
<gene>
    <name evidence="1" type="ORF">PXEA_LOCUS4181</name>
</gene>
<evidence type="ECO:0000313" key="1">
    <source>
        <dbReference type="EMBL" id="VEL10741.1"/>
    </source>
</evidence>
<evidence type="ECO:0000313" key="2">
    <source>
        <dbReference type="Proteomes" id="UP000784294"/>
    </source>
</evidence>
<organism evidence="1 2">
    <name type="scientific">Protopolystoma xenopodis</name>
    <dbReference type="NCBI Taxonomy" id="117903"/>
    <lineage>
        <taxon>Eukaryota</taxon>
        <taxon>Metazoa</taxon>
        <taxon>Spiralia</taxon>
        <taxon>Lophotrochozoa</taxon>
        <taxon>Platyhelminthes</taxon>
        <taxon>Monogenea</taxon>
        <taxon>Polyopisthocotylea</taxon>
        <taxon>Polystomatidea</taxon>
        <taxon>Polystomatidae</taxon>
        <taxon>Protopolystoma</taxon>
    </lineage>
</organism>
<sequence>MLPARRLRILTGECSKPASALTSPTLDEPTGTLSASTAISSNIAERNSRQASCANYAKVTGFSKMMKKFIFSCLQLMPNKRGTLDFWLDTRLFSLNKDYVQQLSTNVISATPLRQYLADNPPASWSLGEGKDDIHQLAFP</sequence>
<dbReference type="AlphaFoldDB" id="A0A448WFU1"/>
<name>A0A448WFU1_9PLAT</name>
<dbReference type="Proteomes" id="UP000784294">
    <property type="component" value="Unassembled WGS sequence"/>
</dbReference>
<accession>A0A448WFU1</accession>
<protein>
    <submittedName>
        <fullName evidence="1">Uncharacterized protein</fullName>
    </submittedName>
</protein>
<keyword evidence="2" id="KW-1185">Reference proteome</keyword>
<dbReference type="EMBL" id="CAAALY010009824">
    <property type="protein sequence ID" value="VEL10741.1"/>
    <property type="molecule type" value="Genomic_DNA"/>
</dbReference>
<reference evidence="1" key="1">
    <citation type="submission" date="2018-11" db="EMBL/GenBank/DDBJ databases">
        <authorList>
            <consortium name="Pathogen Informatics"/>
        </authorList>
    </citation>
    <scope>NUCLEOTIDE SEQUENCE</scope>
</reference>
<proteinExistence type="predicted"/>